<dbReference type="CDD" id="cd22744">
    <property type="entry name" value="OTU"/>
    <property type="match status" value="1"/>
</dbReference>
<evidence type="ECO:0000313" key="2">
    <source>
        <dbReference type="Proteomes" id="UP000327085"/>
    </source>
</evidence>
<gene>
    <name evidence="1" type="ORF">ALMOND_2B016517</name>
</gene>
<dbReference type="Gramene" id="VVA37287">
    <property type="protein sequence ID" value="VVA37287"/>
    <property type="gene ID" value="Prudul26B016517"/>
</dbReference>
<feature type="non-terminal residue" evidence="1">
    <location>
        <position position="1"/>
    </location>
</feature>
<dbReference type="AlphaFoldDB" id="A0A5E4GBZ8"/>
<evidence type="ECO:0000313" key="1">
    <source>
        <dbReference type="EMBL" id="VVA37287.1"/>
    </source>
</evidence>
<dbReference type="OMA" id="LAYWICH"/>
<dbReference type="Proteomes" id="UP000327085">
    <property type="component" value="Chromosome 6"/>
</dbReference>
<protein>
    <submittedName>
        <fullName evidence="1">PREDICTED: FAR1-RELATED SEQUENCE</fullName>
    </submittedName>
</protein>
<proteinExistence type="predicted"/>
<accession>A0A5E4GBZ8</accession>
<reference evidence="2" key="1">
    <citation type="journal article" date="2020" name="Plant J.">
        <title>Transposons played a major role in the diversification between the closely related almond and peach genomes: results from the almond genome sequence.</title>
        <authorList>
            <person name="Alioto T."/>
            <person name="Alexiou K.G."/>
            <person name="Bardil A."/>
            <person name="Barteri F."/>
            <person name="Castanera R."/>
            <person name="Cruz F."/>
            <person name="Dhingra A."/>
            <person name="Duval H."/>
            <person name="Fernandez I Marti A."/>
            <person name="Frias L."/>
            <person name="Galan B."/>
            <person name="Garcia J.L."/>
            <person name="Howad W."/>
            <person name="Gomez-Garrido J."/>
            <person name="Gut M."/>
            <person name="Julca I."/>
            <person name="Morata J."/>
            <person name="Puigdomenech P."/>
            <person name="Ribeca P."/>
            <person name="Rubio Cabetas M.J."/>
            <person name="Vlasova A."/>
            <person name="Wirthensohn M."/>
            <person name="Garcia-Mas J."/>
            <person name="Gabaldon T."/>
            <person name="Casacuberta J.M."/>
            <person name="Arus P."/>
        </authorList>
    </citation>
    <scope>NUCLEOTIDE SEQUENCE [LARGE SCALE GENOMIC DNA]</scope>
    <source>
        <strain evidence="2">cv. Texas</strain>
    </source>
</reference>
<name>A0A5E4GBZ8_PRUDU</name>
<organism evidence="1 2">
    <name type="scientific">Prunus dulcis</name>
    <name type="common">Almond</name>
    <name type="synonym">Amygdalus dulcis</name>
    <dbReference type="NCBI Taxonomy" id="3755"/>
    <lineage>
        <taxon>Eukaryota</taxon>
        <taxon>Viridiplantae</taxon>
        <taxon>Streptophyta</taxon>
        <taxon>Embryophyta</taxon>
        <taxon>Tracheophyta</taxon>
        <taxon>Spermatophyta</taxon>
        <taxon>Magnoliopsida</taxon>
        <taxon>eudicotyledons</taxon>
        <taxon>Gunneridae</taxon>
        <taxon>Pentapetalae</taxon>
        <taxon>rosids</taxon>
        <taxon>fabids</taxon>
        <taxon>Rosales</taxon>
        <taxon>Rosaceae</taxon>
        <taxon>Amygdaloideae</taxon>
        <taxon>Amygdaleae</taxon>
        <taxon>Prunus</taxon>
    </lineage>
</organism>
<dbReference type="InParanoid" id="A0A5E4GBZ8"/>
<dbReference type="EMBL" id="CABIKO010000523">
    <property type="protein sequence ID" value="VVA37287.1"/>
    <property type="molecule type" value="Genomic_DNA"/>
</dbReference>
<sequence>VILTDKELGLINVFHVVFLGVRHLLCTWHINKGVLAKCKNVFENKAKAEYERHLLALQTNFKDHNFVINYEKERWLIPYKERFVAVAERAHAKLKKRLGNSMCTFGTLWDKIHPLIELQHIEINVSCEKSMSFVQHDCRKEDLLVGFVSIYALDSIIVKLKQLDYVGVHPISCGCIIKHTRIAMCTRDVYRPKPIVNDSCLTQEFNEWFPKHMLIHIRGAQDVKRDGNCGFRAIGSLMGFGDNAWHNVRRDLLKELRKESAIYELILMGTTYSIYVGLF</sequence>